<dbReference type="Gene3D" id="1.10.3470.10">
    <property type="entry name" value="ABC transporter involved in vitamin B12 uptake, BtuC"/>
    <property type="match status" value="1"/>
</dbReference>
<dbReference type="PANTHER" id="PTHR30472">
    <property type="entry name" value="FERRIC ENTEROBACTIN TRANSPORT SYSTEM PERMEASE PROTEIN"/>
    <property type="match status" value="1"/>
</dbReference>
<dbReference type="CDD" id="cd06550">
    <property type="entry name" value="TM_ABC_iron-siderophores_like"/>
    <property type="match status" value="1"/>
</dbReference>
<feature type="transmembrane region" description="Helical" evidence="9">
    <location>
        <begin position="226"/>
        <end position="249"/>
    </location>
</feature>
<comment type="caution">
    <text evidence="10">The sequence shown here is derived from an EMBL/GenBank/DDBJ whole genome shotgun (WGS) entry which is preliminary data.</text>
</comment>
<feature type="transmembrane region" description="Helical" evidence="9">
    <location>
        <begin position="126"/>
        <end position="144"/>
    </location>
</feature>
<organism evidence="10 11">
    <name type="scientific">Tomitella cavernea</name>
    <dbReference type="NCBI Taxonomy" id="1387982"/>
    <lineage>
        <taxon>Bacteria</taxon>
        <taxon>Bacillati</taxon>
        <taxon>Actinomycetota</taxon>
        <taxon>Actinomycetes</taxon>
        <taxon>Mycobacteriales</taxon>
        <taxon>Tomitella</taxon>
    </lineage>
</organism>
<dbReference type="Pfam" id="PF01032">
    <property type="entry name" value="FecCD"/>
    <property type="match status" value="1"/>
</dbReference>
<dbReference type="RefSeq" id="WP_345602735.1">
    <property type="nucleotide sequence ID" value="NZ_BAABKQ010000001.1"/>
</dbReference>
<feature type="region of interest" description="Disordered" evidence="8">
    <location>
        <begin position="1"/>
        <end position="33"/>
    </location>
</feature>
<comment type="subcellular location">
    <subcellularLocation>
        <location evidence="1">Cell membrane</location>
        <topology evidence="1">Multi-pass membrane protein</topology>
    </subcellularLocation>
</comment>
<dbReference type="EMBL" id="BAABKQ010000001">
    <property type="protein sequence ID" value="GAA4821468.1"/>
    <property type="molecule type" value="Genomic_DNA"/>
</dbReference>
<feature type="transmembrane region" description="Helical" evidence="9">
    <location>
        <begin position="317"/>
        <end position="335"/>
    </location>
</feature>
<feature type="transmembrane region" description="Helical" evidence="9">
    <location>
        <begin position="276"/>
        <end position="297"/>
    </location>
</feature>
<feature type="transmembrane region" description="Helical" evidence="9">
    <location>
        <begin position="186"/>
        <end position="206"/>
    </location>
</feature>
<protein>
    <submittedName>
        <fullName evidence="10">Iron ABC transporter permease</fullName>
    </submittedName>
</protein>
<keyword evidence="6 9" id="KW-1133">Transmembrane helix</keyword>
<feature type="transmembrane region" description="Helical" evidence="9">
    <location>
        <begin position="40"/>
        <end position="62"/>
    </location>
</feature>
<accession>A0ABP9CWY5</accession>
<dbReference type="InterPro" id="IPR037294">
    <property type="entry name" value="ABC_BtuC-like"/>
</dbReference>
<evidence type="ECO:0000313" key="10">
    <source>
        <dbReference type="EMBL" id="GAA4821468.1"/>
    </source>
</evidence>
<name>A0ABP9CWY5_9ACTN</name>
<evidence type="ECO:0000256" key="9">
    <source>
        <dbReference type="SAM" id="Phobius"/>
    </source>
</evidence>
<evidence type="ECO:0000256" key="1">
    <source>
        <dbReference type="ARBA" id="ARBA00004651"/>
    </source>
</evidence>
<keyword evidence="4" id="KW-1003">Cell membrane</keyword>
<evidence type="ECO:0000256" key="3">
    <source>
        <dbReference type="ARBA" id="ARBA00022448"/>
    </source>
</evidence>
<evidence type="ECO:0000256" key="6">
    <source>
        <dbReference type="ARBA" id="ARBA00022989"/>
    </source>
</evidence>
<feature type="transmembrane region" description="Helical" evidence="9">
    <location>
        <begin position="156"/>
        <end position="179"/>
    </location>
</feature>
<evidence type="ECO:0000256" key="4">
    <source>
        <dbReference type="ARBA" id="ARBA00022475"/>
    </source>
</evidence>
<dbReference type="InterPro" id="IPR000522">
    <property type="entry name" value="ABC_transptr_permease_BtuC"/>
</dbReference>
<evidence type="ECO:0000256" key="8">
    <source>
        <dbReference type="SAM" id="MobiDB-lite"/>
    </source>
</evidence>
<sequence>MTGTTDVRPADVGADSGPPHNGRTPRGRTARSRTARARRLRLIAVFLGLGVVTAVGYIMLLATGPVQLTPSQVLDALTGGDTDRTISIVWDLRLPVAIATVAVGAALGLAGAWTQTMSRNPIASPDVLGITGGASVAVVAGTVVARPAFSEDISTFWWRAAMALVGAAVIVGLLLLFGGFGSSRRVVVIGFALSLLCSSLVSYLLLRADLTRATEAQTWLAGSTGLVRAGALVPLSVGLLVFTALGAAVSRDLPLLAHDDATAAALGVRVPRVRMVLLVASTGLAAVTVAVVGPIGFVALVAPQLVRLLTGRPTPPAATSAVGGAAVITVCALAAEALPFTAPVGLITAVVGGPVLIALVLGSARRGGRSTP</sequence>
<dbReference type="SUPFAM" id="SSF81345">
    <property type="entry name" value="ABC transporter involved in vitamin B12 uptake, BtuC"/>
    <property type="match status" value="1"/>
</dbReference>
<dbReference type="PANTHER" id="PTHR30472:SF37">
    <property type="entry name" value="FE(3+) DICITRATE TRANSPORT SYSTEM PERMEASE PROTEIN FECD-RELATED"/>
    <property type="match status" value="1"/>
</dbReference>
<keyword evidence="7 9" id="KW-0472">Membrane</keyword>
<evidence type="ECO:0000313" key="11">
    <source>
        <dbReference type="Proteomes" id="UP001500839"/>
    </source>
</evidence>
<keyword evidence="11" id="KW-1185">Reference proteome</keyword>
<gene>
    <name evidence="10" type="ORF">GCM10023353_32190</name>
</gene>
<proteinExistence type="inferred from homology"/>
<feature type="transmembrane region" description="Helical" evidence="9">
    <location>
        <begin position="342"/>
        <end position="364"/>
    </location>
</feature>
<dbReference type="Proteomes" id="UP001500839">
    <property type="component" value="Unassembled WGS sequence"/>
</dbReference>
<reference evidence="11" key="1">
    <citation type="journal article" date="2019" name="Int. J. Syst. Evol. Microbiol.">
        <title>The Global Catalogue of Microorganisms (GCM) 10K type strain sequencing project: providing services to taxonomists for standard genome sequencing and annotation.</title>
        <authorList>
            <consortium name="The Broad Institute Genomics Platform"/>
            <consortium name="The Broad Institute Genome Sequencing Center for Infectious Disease"/>
            <person name="Wu L."/>
            <person name="Ma J."/>
        </authorList>
    </citation>
    <scope>NUCLEOTIDE SEQUENCE [LARGE SCALE GENOMIC DNA]</scope>
    <source>
        <strain evidence="11">JCM 18542</strain>
    </source>
</reference>
<keyword evidence="5 9" id="KW-0812">Transmembrane</keyword>
<evidence type="ECO:0000256" key="2">
    <source>
        <dbReference type="ARBA" id="ARBA00007935"/>
    </source>
</evidence>
<keyword evidence="3" id="KW-0813">Transport</keyword>
<feature type="compositionally biased region" description="Basic residues" evidence="8">
    <location>
        <begin position="23"/>
        <end position="33"/>
    </location>
</feature>
<feature type="transmembrane region" description="Helical" evidence="9">
    <location>
        <begin position="94"/>
        <end position="114"/>
    </location>
</feature>
<evidence type="ECO:0000256" key="5">
    <source>
        <dbReference type="ARBA" id="ARBA00022692"/>
    </source>
</evidence>
<evidence type="ECO:0000256" key="7">
    <source>
        <dbReference type="ARBA" id="ARBA00023136"/>
    </source>
</evidence>
<comment type="similarity">
    <text evidence="2">Belongs to the binding-protein-dependent transport system permease family. FecCD subfamily.</text>
</comment>